<dbReference type="AlphaFoldDB" id="A0A840DJA0"/>
<keyword evidence="2" id="KW-1185">Reference proteome</keyword>
<reference evidence="1" key="1">
    <citation type="submission" date="2020-08" db="EMBL/GenBank/DDBJ databases">
        <title>Sequencing the genomes of 1000 actinobacteria strains.</title>
        <authorList>
            <person name="Klenk H.-P."/>
        </authorList>
    </citation>
    <scope>NUCLEOTIDE SEQUENCE [LARGE SCALE GENOMIC DNA]</scope>
    <source>
        <strain evidence="1">DSM 27064</strain>
    </source>
</reference>
<evidence type="ECO:0000313" key="1">
    <source>
        <dbReference type="EMBL" id="MBB4071825.1"/>
    </source>
</evidence>
<evidence type="ECO:0000313" key="2">
    <source>
        <dbReference type="Proteomes" id="UP000571183"/>
    </source>
</evidence>
<protein>
    <recommendedName>
        <fullName evidence="3">ABM domain-containing protein</fullName>
    </recommendedName>
</protein>
<dbReference type="Proteomes" id="UP000571183">
    <property type="component" value="Unassembled WGS sequence"/>
</dbReference>
<dbReference type="EMBL" id="JACIFD010000010">
    <property type="protein sequence ID" value="MBB4071825.1"/>
    <property type="molecule type" value="Genomic_DNA"/>
</dbReference>
<dbReference type="RefSeq" id="WP_124824894.1">
    <property type="nucleotide sequence ID" value="NZ_JACIFD010000010.1"/>
</dbReference>
<gene>
    <name evidence="1" type="ORF">F5897_001144</name>
</gene>
<evidence type="ECO:0008006" key="3">
    <source>
        <dbReference type="Google" id="ProtNLM"/>
    </source>
</evidence>
<comment type="caution">
    <text evidence="1">The sequence shown here is derived from an EMBL/GenBank/DDBJ whole genome shotgun (WGS) entry which is preliminary data.</text>
</comment>
<sequence length="104" mass="11778">MYRSILVIKTNPEQAEKLLQLYRDEEILLESLRLTRQVSSDIAVAADGSGEIIVTANWPDAAGYQEWLDHPNRDRLAPEFDEILGGVEVGIGRQYIVDHQVSRD</sequence>
<name>A0A840DJA0_9MICO</name>
<organism evidence="1 2">
    <name type="scientific">Canibacter oris</name>
    <dbReference type="NCBI Taxonomy" id="1365628"/>
    <lineage>
        <taxon>Bacteria</taxon>
        <taxon>Bacillati</taxon>
        <taxon>Actinomycetota</taxon>
        <taxon>Actinomycetes</taxon>
        <taxon>Micrococcales</taxon>
        <taxon>Microbacteriaceae</taxon>
        <taxon>Canibacter</taxon>
    </lineage>
</organism>
<accession>A0A840DJA0</accession>
<proteinExistence type="predicted"/>